<dbReference type="GO" id="GO:0051607">
    <property type="term" value="P:defense response to virus"/>
    <property type="evidence" value="ECO:0007669"/>
    <property type="project" value="UniProtKB-KW"/>
</dbReference>
<dbReference type="GO" id="GO:0016787">
    <property type="term" value="F:hydrolase activity"/>
    <property type="evidence" value="ECO:0007669"/>
    <property type="project" value="UniProtKB-KW"/>
</dbReference>
<dbReference type="InterPro" id="IPR006483">
    <property type="entry name" value="CRISPR-assoc_Cas3_HD"/>
</dbReference>
<accession>A0A1M7HEX5</accession>
<dbReference type="RefSeq" id="WP_072710285.1">
    <property type="nucleotide sequence ID" value="NZ_FRCF01000008.1"/>
</dbReference>
<evidence type="ECO:0000256" key="5">
    <source>
        <dbReference type="ARBA" id="ARBA00022741"/>
    </source>
</evidence>
<dbReference type="GO" id="GO:0004386">
    <property type="term" value="F:helicase activity"/>
    <property type="evidence" value="ECO:0007669"/>
    <property type="project" value="UniProtKB-KW"/>
</dbReference>
<feature type="coiled-coil region" evidence="10">
    <location>
        <begin position="210"/>
        <end position="237"/>
    </location>
</feature>
<feature type="domain" description="Helicase ATP-binding" evidence="11">
    <location>
        <begin position="271"/>
        <end position="462"/>
    </location>
</feature>
<dbReference type="InterPro" id="IPR006935">
    <property type="entry name" value="Helicase/UvrB_N"/>
</dbReference>
<dbReference type="SMART" id="SM00487">
    <property type="entry name" value="DEXDc"/>
    <property type="match status" value="1"/>
</dbReference>
<dbReference type="PROSITE" id="PS51194">
    <property type="entry name" value="HELICASE_CTER"/>
    <property type="match status" value="1"/>
</dbReference>
<evidence type="ECO:0000256" key="2">
    <source>
        <dbReference type="ARBA" id="ARBA00009046"/>
    </source>
</evidence>
<dbReference type="CDD" id="cd17930">
    <property type="entry name" value="DEXHc_cas3"/>
    <property type="match status" value="1"/>
</dbReference>
<sequence length="807" mass="93449">MVLIAHKNHETAEEQELSNHLLNVGRLAAENGSVIKHEETLYLIGILHDLGKADRRFQEKITQKPSMKVKHAAAGAKYFNQYIKQKYDLKGNILKEDYILFGEYLDVISYVILSHHGLFDIFSTHSHENQLVYRMEYDERKDEGIYYFEEDVVKFANEFFQENDVDLSRLITDSFKEFKCLSEKLSSIDETEEHFYSGLKVRLYLSILKNADITDTINAYREEVESLSEEDLEEKKEHYMKAVEQVYAGFSKPVTEIDEVRNRLAVEARDRGRTDGPGIYRLNLPTGAGKTLLSLRYGVHQMKHQNKQRLIYITPFLSVLEQNAEEIKSILKDKHITEHHSNMVRTSEEGETGVQEDTRENMLFQYMMDSWDSPMILSTMVQFFQTLFKEKSNNIRRFSSLANSVIILDEVQSLPIEVTHLFNMMMNFISQVMDSVIILCTATQPVYDSDYIKYQIDYQHRNKKDIVKMNEEERKSFDRTTVSKLNQGESSDEEEITEEILNHPDDSTLVILNTKKAVNKVVEILKAQTSRPVYYLSTNLCPEHRKDIIREIKEKLPTEPVICVSTQLIEAGVDIDFKRLIRSYAGIDSIVQSMGRCNRNGKLEGKGQVKLVKTKKEFENIDVSALKSIKEKVSVTERILRDENAEINITELNDKFYESYFANASENLNYSFGKDMGTAVDLLSENKYLALPSKRRYLNQSFKSAGQMINLIDQETIPVIVYYGESKEIIEELIPMLERVETEYNLEEIDEIKKILNQLQPYTVNLYNLEKLGQAIMSYFDGSINILIEDNYDEALGVIEEASDFVT</sequence>
<organism evidence="14 15">
    <name type="scientific">Lacicoccus alkaliphilus DSM 16010</name>
    <dbReference type="NCBI Taxonomy" id="1123231"/>
    <lineage>
        <taxon>Bacteria</taxon>
        <taxon>Bacillati</taxon>
        <taxon>Bacillota</taxon>
        <taxon>Bacilli</taxon>
        <taxon>Bacillales</taxon>
        <taxon>Salinicoccaceae</taxon>
        <taxon>Lacicoccus</taxon>
    </lineage>
</organism>
<evidence type="ECO:0000313" key="15">
    <source>
        <dbReference type="Proteomes" id="UP000184206"/>
    </source>
</evidence>
<dbReference type="AlphaFoldDB" id="A0A1M7HEX5"/>
<dbReference type="PROSITE" id="PS51643">
    <property type="entry name" value="HD_CAS3"/>
    <property type="match status" value="1"/>
</dbReference>
<keyword evidence="10" id="KW-0175">Coiled coil</keyword>
<evidence type="ECO:0000259" key="11">
    <source>
        <dbReference type="PROSITE" id="PS51192"/>
    </source>
</evidence>
<feature type="domain" description="HD Cas3-type" evidence="13">
    <location>
        <begin position="10"/>
        <end position="214"/>
    </location>
</feature>
<keyword evidence="4" id="KW-0479">Metal-binding</keyword>
<dbReference type="SUPFAM" id="SSF52540">
    <property type="entry name" value="P-loop containing nucleoside triphosphate hydrolases"/>
    <property type="match status" value="1"/>
</dbReference>
<evidence type="ECO:0000256" key="3">
    <source>
        <dbReference type="ARBA" id="ARBA00022722"/>
    </source>
</evidence>
<keyword evidence="6" id="KW-0378">Hydrolase</keyword>
<proteinExistence type="inferred from homology"/>
<evidence type="ECO:0000256" key="7">
    <source>
        <dbReference type="ARBA" id="ARBA00022806"/>
    </source>
</evidence>
<name>A0A1M7HEX5_9BACL</name>
<dbReference type="InterPro" id="IPR054712">
    <property type="entry name" value="Cas3-like_dom"/>
</dbReference>
<evidence type="ECO:0000256" key="8">
    <source>
        <dbReference type="ARBA" id="ARBA00022840"/>
    </source>
</evidence>
<feature type="domain" description="Helicase C-terminal" evidence="12">
    <location>
        <begin position="492"/>
        <end position="655"/>
    </location>
</feature>
<evidence type="ECO:0000256" key="10">
    <source>
        <dbReference type="SAM" id="Coils"/>
    </source>
</evidence>
<keyword evidence="15" id="KW-1185">Reference proteome</keyword>
<dbReference type="Pfam" id="PF04851">
    <property type="entry name" value="ResIII"/>
    <property type="match status" value="1"/>
</dbReference>
<dbReference type="STRING" id="1123231.SAMN02745189_01844"/>
<keyword evidence="8" id="KW-0067">ATP-binding</keyword>
<evidence type="ECO:0000256" key="9">
    <source>
        <dbReference type="ARBA" id="ARBA00023118"/>
    </source>
</evidence>
<dbReference type="InterPro" id="IPR003607">
    <property type="entry name" value="HD/PDEase_dom"/>
</dbReference>
<dbReference type="InterPro" id="IPR001650">
    <property type="entry name" value="Helicase_C-like"/>
</dbReference>
<dbReference type="InterPro" id="IPR006474">
    <property type="entry name" value="Helicase_Cas3_CRISPR-ass_core"/>
</dbReference>
<dbReference type="InterPro" id="IPR006674">
    <property type="entry name" value="HD_domain"/>
</dbReference>
<evidence type="ECO:0000259" key="12">
    <source>
        <dbReference type="PROSITE" id="PS51194"/>
    </source>
</evidence>
<dbReference type="GO" id="GO:0004519">
    <property type="term" value="F:endonuclease activity"/>
    <property type="evidence" value="ECO:0007669"/>
    <property type="project" value="UniProtKB-KW"/>
</dbReference>
<dbReference type="CDD" id="cd09641">
    <property type="entry name" value="Cas3''_I"/>
    <property type="match status" value="1"/>
</dbReference>
<dbReference type="Gene3D" id="3.40.50.300">
    <property type="entry name" value="P-loop containing nucleotide triphosphate hydrolases"/>
    <property type="match status" value="2"/>
</dbReference>
<dbReference type="EMBL" id="FRCF01000008">
    <property type="protein sequence ID" value="SHM27036.1"/>
    <property type="molecule type" value="Genomic_DNA"/>
</dbReference>
<dbReference type="NCBIfam" id="TIGR01587">
    <property type="entry name" value="cas3_core"/>
    <property type="match status" value="1"/>
</dbReference>
<dbReference type="SMART" id="SM00490">
    <property type="entry name" value="HELICc"/>
    <property type="match status" value="1"/>
</dbReference>
<dbReference type="GO" id="GO:0005524">
    <property type="term" value="F:ATP binding"/>
    <property type="evidence" value="ECO:0007669"/>
    <property type="project" value="UniProtKB-KW"/>
</dbReference>
<dbReference type="NCBIfam" id="TIGR01596">
    <property type="entry name" value="cas3_HD"/>
    <property type="match status" value="1"/>
</dbReference>
<keyword evidence="3" id="KW-0540">Nuclease</keyword>
<evidence type="ECO:0000256" key="1">
    <source>
        <dbReference type="ARBA" id="ARBA00006847"/>
    </source>
</evidence>
<dbReference type="InterPro" id="IPR027417">
    <property type="entry name" value="P-loop_NTPase"/>
</dbReference>
<evidence type="ECO:0000256" key="6">
    <source>
        <dbReference type="ARBA" id="ARBA00022801"/>
    </source>
</evidence>
<dbReference type="InterPro" id="IPR014001">
    <property type="entry name" value="Helicase_ATP-bd"/>
</dbReference>
<comment type="similarity">
    <text evidence="1">In the N-terminal section; belongs to the CRISPR-associated nuclease Cas3-HD family.</text>
</comment>
<dbReference type="PROSITE" id="PS51192">
    <property type="entry name" value="HELICASE_ATP_BIND_1"/>
    <property type="match status" value="1"/>
</dbReference>
<evidence type="ECO:0000259" key="13">
    <source>
        <dbReference type="PROSITE" id="PS51643"/>
    </source>
</evidence>
<dbReference type="InterPro" id="IPR038257">
    <property type="entry name" value="CRISPR-assoc_Cas3_HD_sf"/>
</dbReference>
<reference evidence="14 15" key="1">
    <citation type="submission" date="2016-11" db="EMBL/GenBank/DDBJ databases">
        <authorList>
            <person name="Jaros S."/>
            <person name="Januszkiewicz K."/>
            <person name="Wedrychowicz H."/>
        </authorList>
    </citation>
    <scope>NUCLEOTIDE SEQUENCE [LARGE SCALE GENOMIC DNA]</scope>
    <source>
        <strain evidence="14 15">DSM 16010</strain>
    </source>
</reference>
<dbReference type="Pfam" id="PF22590">
    <property type="entry name" value="Cas3-like_C_2"/>
    <property type="match status" value="1"/>
</dbReference>
<dbReference type="Proteomes" id="UP000184206">
    <property type="component" value="Unassembled WGS sequence"/>
</dbReference>
<gene>
    <name evidence="14" type="ORF">SAMN02745189_01844</name>
</gene>
<dbReference type="Pfam" id="PF01966">
    <property type="entry name" value="HD"/>
    <property type="match status" value="1"/>
</dbReference>
<evidence type="ECO:0000256" key="4">
    <source>
        <dbReference type="ARBA" id="ARBA00022723"/>
    </source>
</evidence>
<dbReference type="SMART" id="SM00471">
    <property type="entry name" value="HDc"/>
    <property type="match status" value="1"/>
</dbReference>
<dbReference type="GO" id="GO:0046872">
    <property type="term" value="F:metal ion binding"/>
    <property type="evidence" value="ECO:0007669"/>
    <property type="project" value="UniProtKB-KW"/>
</dbReference>
<keyword evidence="14" id="KW-0255">Endonuclease</keyword>
<keyword evidence="7 14" id="KW-0347">Helicase</keyword>
<keyword evidence="9" id="KW-0051">Antiviral defense</keyword>
<keyword evidence="5" id="KW-0547">Nucleotide-binding</keyword>
<evidence type="ECO:0000313" key="14">
    <source>
        <dbReference type="EMBL" id="SHM27036.1"/>
    </source>
</evidence>
<protein>
    <submittedName>
        <fullName evidence="14">CRISPR-associated endonuclease/helicase Cas3</fullName>
    </submittedName>
</protein>
<dbReference type="Gene3D" id="1.10.3210.30">
    <property type="match status" value="1"/>
</dbReference>
<dbReference type="GO" id="GO:0003677">
    <property type="term" value="F:DNA binding"/>
    <property type="evidence" value="ECO:0007669"/>
    <property type="project" value="InterPro"/>
</dbReference>
<comment type="similarity">
    <text evidence="2">In the central section; belongs to the CRISPR-associated helicase Cas3 family.</text>
</comment>